<dbReference type="InterPro" id="IPR020806">
    <property type="entry name" value="PKS_PP-bd"/>
</dbReference>
<organism evidence="12 13">
    <name type="scientific">Periconia digitata</name>
    <dbReference type="NCBI Taxonomy" id="1303443"/>
    <lineage>
        <taxon>Eukaryota</taxon>
        <taxon>Fungi</taxon>
        <taxon>Dikarya</taxon>
        <taxon>Ascomycota</taxon>
        <taxon>Pezizomycotina</taxon>
        <taxon>Dothideomycetes</taxon>
        <taxon>Pleosporomycetidae</taxon>
        <taxon>Pleosporales</taxon>
        <taxon>Massarineae</taxon>
        <taxon>Periconiaceae</taxon>
        <taxon>Periconia</taxon>
    </lineage>
</organism>
<dbReference type="InterPro" id="IPR032088">
    <property type="entry name" value="SAT"/>
</dbReference>
<feature type="domain" description="Carrier" evidence="9">
    <location>
        <begin position="1635"/>
        <end position="1710"/>
    </location>
</feature>
<dbReference type="InterPro" id="IPR013217">
    <property type="entry name" value="Methyltransf_12"/>
</dbReference>
<dbReference type="Pfam" id="PF07859">
    <property type="entry name" value="Abhydrolase_3"/>
    <property type="match status" value="1"/>
</dbReference>
<dbReference type="GO" id="GO:0008168">
    <property type="term" value="F:methyltransferase activity"/>
    <property type="evidence" value="ECO:0007669"/>
    <property type="project" value="UniProtKB-KW"/>
</dbReference>
<dbReference type="CDD" id="cd02440">
    <property type="entry name" value="AdoMet_MTases"/>
    <property type="match status" value="1"/>
</dbReference>
<dbReference type="PROSITE" id="PS00606">
    <property type="entry name" value="KS3_1"/>
    <property type="match status" value="1"/>
</dbReference>
<dbReference type="InterPro" id="IPR014030">
    <property type="entry name" value="Ketoacyl_synth_N"/>
</dbReference>
<dbReference type="InterPro" id="IPR018201">
    <property type="entry name" value="Ketoacyl_synth_AS"/>
</dbReference>
<evidence type="ECO:0008006" key="14">
    <source>
        <dbReference type="Google" id="ProtNLM"/>
    </source>
</evidence>
<dbReference type="PANTHER" id="PTHR43775">
    <property type="entry name" value="FATTY ACID SYNTHASE"/>
    <property type="match status" value="1"/>
</dbReference>
<dbReference type="Pfam" id="PF08242">
    <property type="entry name" value="Methyltransf_12"/>
    <property type="match status" value="1"/>
</dbReference>
<dbReference type="SUPFAM" id="SSF53474">
    <property type="entry name" value="alpha/beta-Hydrolases"/>
    <property type="match status" value="1"/>
</dbReference>
<evidence type="ECO:0000256" key="5">
    <source>
        <dbReference type="ARBA" id="ARBA00022679"/>
    </source>
</evidence>
<dbReference type="InterPro" id="IPR049551">
    <property type="entry name" value="PKS_DH_C"/>
</dbReference>
<dbReference type="Pfam" id="PF00109">
    <property type="entry name" value="ketoacyl-synt"/>
    <property type="match status" value="1"/>
</dbReference>
<evidence type="ECO:0000313" key="12">
    <source>
        <dbReference type="EMBL" id="CAI6331173.1"/>
    </source>
</evidence>
<dbReference type="SUPFAM" id="SSF53901">
    <property type="entry name" value="Thiolase-like"/>
    <property type="match status" value="1"/>
</dbReference>
<dbReference type="GO" id="GO:0004315">
    <property type="term" value="F:3-oxoacyl-[acyl-carrier-protein] synthase activity"/>
    <property type="evidence" value="ECO:0007669"/>
    <property type="project" value="InterPro"/>
</dbReference>
<dbReference type="Gene3D" id="3.10.129.110">
    <property type="entry name" value="Polyketide synthase dehydratase"/>
    <property type="match status" value="1"/>
</dbReference>
<dbReference type="InterPro" id="IPR016035">
    <property type="entry name" value="Acyl_Trfase/lysoPLipase"/>
</dbReference>
<keyword evidence="4" id="KW-0489">Methyltransferase</keyword>
<dbReference type="PROSITE" id="PS52004">
    <property type="entry name" value="KS3_2"/>
    <property type="match status" value="1"/>
</dbReference>
<dbReference type="SUPFAM" id="SSF53335">
    <property type="entry name" value="S-adenosyl-L-methionine-dependent methyltransferases"/>
    <property type="match status" value="1"/>
</dbReference>
<sequence length="2491" mass="272023">MSSTHHLPSLLIFGPQTDLPSQSALSSLREQLVNQQSLSSLVTAIKNLPDFWKELVKFDPELDKVAGIQSLSAFQHWVIHGGDFPIASSTSPNILLVPATVVLHITQYIAYLNGLRSEDPHLKVKGGLQNGGVQGFCIGFLGAITIAISRNDADIGTTAANILRLAVCIGAYVDKDSLTFPRSACIAVRWKDDNAQGKDSVAALVQQFEDAYISSVNDSSSVTITARHTDVDTLGESCRSRGYRVAAVHVTGRFHSSVHDQAVEKIKTFSASRNDLQLSTIDALQVPVRSTIDGALIKDGTLLEHILDNTLSKPVNWHATVQSATSSLSGHTSPVAAFVSTGSHAPSSLIPDSRFKVITLGNVTGAGTSPRNDVPLTNGVAKPDYPPNSIAIVGMSGRFPGADSLDELWQLLLSGKVMAQRAPVERLNLPQTGDYENTKWWGNFLNDPDTFDHRFFKKSSREAIAWDPQQRILLEVVYEALESAGYFCAGSTKQPQDYGCYMGAVMNNYYDNVSCHPATAYATLGTSRCFISGCMSHYFGWTGPALTIDTACSSSLVAINTACRAIWSGECSRAVAGGTNMITSPFDYQNLGAAGFLSPSGQCKPFDAGADGYCRGEGVGVIVLKKLEDAISEKDNILGVIVGSAANQNHNLSHITVPHSGSQVDLYQKVMKSAGVDPKTVSYVETHGTGTGVGDPVEYRSVRDAFAGPTRKDLLHFGSIKGNIGHTEATAGIAGLLKVLLMMQHGKIPQQASHNTMNPKIETHETDHMAIPRSNLDWKPQTAIAMVNSYGAAGSNSAALIREYKSAMVETQTALERYPLIITAGSNGSLSAYAQKLLKWVRQLQSEGTPVRVGDLAFNLADRANHSLTSTLAATVSSISELESIAGSLDSGKEITSVSASKPVVLVFGGQESEFIGLSEQVYQSSAIFRHHLDACDKVLRTLGYESIYPEIFQRSAISSLIVLHSALFAVQYASARAWMDCGVEVSAVVGHSFGQLTALCISGVLSLEDAISLVAQRASFMLKYWGSEPGQMMFLQADQSTVSELLNTLKARHQSNTLEIACYNGPKSHVVVGSPSDMGQLESLIANDSQYKASIRTKGLQVTNGFHSQFTEPLLPHLDDFAQSLKWNAPTIHLETCDEYESISTPDHSLLAHHTRRPVFFQHAISRLAQKFPQATWLEAGRGSSVSQLVRGCIADSNGHTVLSPQIAAPSGQDSLTTVTTDLWKAGYAVQFWPFHRTQRAEYKYLALPPYQFEKTRHWLPFTGRGKQEEEVAPIAIEDNKTHELLTFLHFTDNRKSEAVFDIDPHSERFKSMLGGHVMAGQSLAPASLYFEVVARAALFLADDITSTTYIPQTDDLTMMSPIGLNTEVDIRLILKRADDSNPSWSYSITTQPKGAVRAEPFEQSTGRVHLTPRGDKKAAQAFKRFESLTGLRRCEELKTHVDAESMTGNHIYRAFNHIVHYGENFRGIKEVSCVGFEATGKVVMAVDPEDPADQRLTDTPMTDSFMQFAGFLVNYFNNPSLEDVFVCHKIEHIEIGDGFNPDTKEWIVYSNMIKDDNNDASADAYVFDPTTKRMVMAAFGFRFSKMSQALLARMLKSVNKGSSAKDEPVVSVPSNNVKVETTVNGAATAKKSSSERARVLKVLHEVTDVPLDRLQDDTLSLEDLGVDSLMATEILNDIRVVLGLTIDLTTFLFFANIREFIAHVDAKLGLDSDDSDTSGSGEDTPSTSQDGPPSAPEPVTNGTAVPHQTSSLSTAPESRPSIPSTYDSFRKIRSNYDDLAVGTKAQGFWSDVYPDQAKLVLAYVVEAFAQLDCDLKSLRPGAAVPDIHGKALPAHQQLVQQFYRVLEDGKLISASHGTFYRTSVPVDTTSAETIYQSILPRYPESANVHKLVKVVGSKLASCLVGETNCISLLFGDRENKHTLEDMYANWPLLKTPTLVLGDFLIKAFASASGSGKFKILEVGAGTGGTTKYLISHLQAHGIPFEYTFTDISTSLVGTAMKTFKNVEGMKFEVLDIEKPPIPAQQGEYHVIVATNCIHATRNLDVSLKHLRQMLREDGALTLVEITKNMFWLDIVVGLFEGWWLFEDGRTHALIDELQWQRKMKAAGFQDVLWSDGETPESATVRVIGAFPKAPASGSTNGVVEVKKSPKAALETVVYKRIGDREIHADVYYPLDPPAKKLPVALMIHGGSHIIFSRKDIRPPQTRLLLERGFLPVSLDHRLCPEVALADGPMVDVCDALDWTRNVLPKTKPKAPAGLEIDGDTVVVVGWSSGGQLAMSLAWTAPQKGLKPPEAILAFYCPTDYEDEWWKHPIQPNGAEDKGLQYDVLESIQDEPITNYGLVGAWEPLSDPRIGTDPRCRIVLHINWKAQTLPVIIGGLPSRAKANTMTVRDWNNLPQPELKEILRASPRAHIVRNQYNTPTFLVHGTSDDLIPWQQSQETYETLVRNGVPAGLALVEGAPHICDLSGNAQSEGWKAVLKGYDFLSSYV</sequence>
<name>A0A9W4UAG8_9PLEO</name>
<dbReference type="GO" id="GO:0031177">
    <property type="term" value="F:phosphopantetheine binding"/>
    <property type="evidence" value="ECO:0007669"/>
    <property type="project" value="InterPro"/>
</dbReference>
<evidence type="ECO:0000259" key="11">
    <source>
        <dbReference type="PROSITE" id="PS52019"/>
    </source>
</evidence>
<accession>A0A9W4UAG8</accession>
<dbReference type="GO" id="GO:0008236">
    <property type="term" value="F:serine-type peptidase activity"/>
    <property type="evidence" value="ECO:0007669"/>
    <property type="project" value="InterPro"/>
</dbReference>
<dbReference type="CDD" id="cd00833">
    <property type="entry name" value="PKS"/>
    <property type="match status" value="1"/>
</dbReference>
<dbReference type="InterPro" id="IPR016036">
    <property type="entry name" value="Malonyl_transacylase_ACP-bd"/>
</dbReference>
<dbReference type="InterPro" id="IPR036736">
    <property type="entry name" value="ACP-like_sf"/>
</dbReference>
<dbReference type="PROSITE" id="PS52019">
    <property type="entry name" value="PKS_MFAS_DH"/>
    <property type="match status" value="1"/>
</dbReference>
<dbReference type="Gene3D" id="1.10.1200.10">
    <property type="entry name" value="ACP-like"/>
    <property type="match status" value="1"/>
</dbReference>
<dbReference type="Gene3D" id="3.40.47.10">
    <property type="match status" value="1"/>
</dbReference>
<dbReference type="InterPro" id="IPR001375">
    <property type="entry name" value="Peptidase_S9_cat"/>
</dbReference>
<dbReference type="SUPFAM" id="SSF55048">
    <property type="entry name" value="Probable ACP-binding domain of malonyl-CoA ACP transacylase"/>
    <property type="match status" value="1"/>
</dbReference>
<dbReference type="SMART" id="SM00825">
    <property type="entry name" value="PKS_KS"/>
    <property type="match status" value="1"/>
</dbReference>
<comment type="pathway">
    <text evidence="1">Secondary metabolite biosynthesis.</text>
</comment>
<proteinExistence type="predicted"/>
<keyword evidence="13" id="KW-1185">Reference proteome</keyword>
<evidence type="ECO:0000256" key="1">
    <source>
        <dbReference type="ARBA" id="ARBA00005179"/>
    </source>
</evidence>
<evidence type="ECO:0000256" key="7">
    <source>
        <dbReference type="PROSITE-ProRule" id="PRU01363"/>
    </source>
</evidence>
<dbReference type="PROSITE" id="PS00012">
    <property type="entry name" value="PHOSPHOPANTETHEINE"/>
    <property type="match status" value="1"/>
</dbReference>
<dbReference type="GO" id="GO:0044550">
    <property type="term" value="P:secondary metabolite biosynthetic process"/>
    <property type="evidence" value="ECO:0007669"/>
    <property type="project" value="TreeGrafter"/>
</dbReference>
<dbReference type="InterPro" id="IPR014031">
    <property type="entry name" value="Ketoacyl_synth_C"/>
</dbReference>
<evidence type="ECO:0000256" key="2">
    <source>
        <dbReference type="ARBA" id="ARBA00022450"/>
    </source>
</evidence>
<feature type="region of interest" description="C-terminal hotdog fold" evidence="7">
    <location>
        <begin position="1444"/>
        <end position="1594"/>
    </location>
</feature>
<dbReference type="InterPro" id="IPR029063">
    <property type="entry name" value="SAM-dependent_MTases_sf"/>
</dbReference>
<keyword evidence="2" id="KW-0596">Phosphopantetheine</keyword>
<dbReference type="InterPro" id="IPR020841">
    <property type="entry name" value="PKS_Beta-ketoAc_synthase_dom"/>
</dbReference>
<evidence type="ECO:0000259" key="9">
    <source>
        <dbReference type="PROSITE" id="PS50075"/>
    </source>
</evidence>
<dbReference type="GO" id="GO:0006508">
    <property type="term" value="P:proteolysis"/>
    <property type="evidence" value="ECO:0007669"/>
    <property type="project" value="InterPro"/>
</dbReference>
<keyword evidence="5" id="KW-0808">Transferase</keyword>
<dbReference type="Gene3D" id="3.40.50.150">
    <property type="entry name" value="Vaccinia Virus protein VP39"/>
    <property type="match status" value="1"/>
</dbReference>
<dbReference type="EMBL" id="CAOQHR010000002">
    <property type="protein sequence ID" value="CAI6331173.1"/>
    <property type="molecule type" value="Genomic_DNA"/>
</dbReference>
<dbReference type="InterPro" id="IPR050091">
    <property type="entry name" value="PKS_NRPS_Biosynth_Enz"/>
</dbReference>
<dbReference type="OrthoDB" id="429813at2759"/>
<feature type="compositionally biased region" description="Low complexity" evidence="8">
    <location>
        <begin position="1719"/>
        <end position="1730"/>
    </location>
</feature>
<dbReference type="Pfam" id="PF16073">
    <property type="entry name" value="SAT"/>
    <property type="match status" value="1"/>
</dbReference>
<dbReference type="InterPro" id="IPR009081">
    <property type="entry name" value="PP-bd_ACP"/>
</dbReference>
<dbReference type="InterPro" id="IPR016039">
    <property type="entry name" value="Thiolase-like"/>
</dbReference>
<dbReference type="Pfam" id="PF02801">
    <property type="entry name" value="Ketoacyl-synt_C"/>
    <property type="match status" value="1"/>
</dbReference>
<dbReference type="Pfam" id="PF00698">
    <property type="entry name" value="Acyl_transf_1"/>
    <property type="match status" value="1"/>
</dbReference>
<dbReference type="SMART" id="SM00827">
    <property type="entry name" value="PKS_AT"/>
    <property type="match status" value="1"/>
</dbReference>
<keyword evidence="6" id="KW-0511">Multifunctional enzyme</keyword>
<reference evidence="12" key="1">
    <citation type="submission" date="2023-01" db="EMBL/GenBank/DDBJ databases">
        <authorList>
            <person name="Van Ghelder C."/>
            <person name="Rancurel C."/>
        </authorList>
    </citation>
    <scope>NUCLEOTIDE SEQUENCE</scope>
    <source>
        <strain evidence="12">CNCM I-4278</strain>
    </source>
</reference>
<dbReference type="InterPro" id="IPR013094">
    <property type="entry name" value="AB_hydrolase_3"/>
</dbReference>
<dbReference type="InterPro" id="IPR014043">
    <property type="entry name" value="Acyl_transferase_dom"/>
</dbReference>
<feature type="active site" description="Proton donor; for dehydratase activity" evidence="7">
    <location>
        <position position="1505"/>
    </location>
</feature>
<dbReference type="Pfam" id="PF00326">
    <property type="entry name" value="Peptidase_S9"/>
    <property type="match status" value="1"/>
</dbReference>
<evidence type="ECO:0000256" key="4">
    <source>
        <dbReference type="ARBA" id="ARBA00022603"/>
    </source>
</evidence>
<dbReference type="Pfam" id="PF00550">
    <property type="entry name" value="PP-binding"/>
    <property type="match status" value="1"/>
</dbReference>
<gene>
    <name evidence="12" type="ORF">PDIGIT_LOCUS4421</name>
</gene>
<dbReference type="PROSITE" id="PS50075">
    <property type="entry name" value="CARRIER"/>
    <property type="match status" value="1"/>
</dbReference>
<dbReference type="InterPro" id="IPR041068">
    <property type="entry name" value="HTH_51"/>
</dbReference>
<evidence type="ECO:0000256" key="8">
    <source>
        <dbReference type="SAM" id="MobiDB-lite"/>
    </source>
</evidence>
<feature type="active site" description="Proton acceptor; for dehydratase activity" evidence="7">
    <location>
        <position position="1318"/>
    </location>
</feature>
<dbReference type="InterPro" id="IPR001227">
    <property type="entry name" value="Ac_transferase_dom_sf"/>
</dbReference>
<feature type="region of interest" description="N-terminal hotdog fold" evidence="7">
    <location>
        <begin position="1284"/>
        <end position="1417"/>
    </location>
</feature>
<evidence type="ECO:0000259" key="10">
    <source>
        <dbReference type="PROSITE" id="PS52004"/>
    </source>
</evidence>
<dbReference type="Pfam" id="PF18558">
    <property type="entry name" value="HTH_51"/>
    <property type="match status" value="1"/>
</dbReference>
<dbReference type="Gene3D" id="3.40.366.10">
    <property type="entry name" value="Malonyl-Coenzyme A Acyl Carrier Protein, domain 2"/>
    <property type="match status" value="3"/>
</dbReference>
<dbReference type="SUPFAM" id="SSF47336">
    <property type="entry name" value="ACP-like"/>
    <property type="match status" value="1"/>
</dbReference>
<feature type="domain" description="Ketosynthase family 3 (KS3)" evidence="10">
    <location>
        <begin position="387"/>
        <end position="803"/>
    </location>
</feature>
<dbReference type="SMART" id="SM00823">
    <property type="entry name" value="PKS_PP"/>
    <property type="match status" value="1"/>
</dbReference>
<feature type="domain" description="PKS/mFAS DH" evidence="11">
    <location>
        <begin position="1284"/>
        <end position="1594"/>
    </location>
</feature>
<dbReference type="Gene3D" id="3.30.70.3290">
    <property type="match status" value="1"/>
</dbReference>
<dbReference type="GO" id="GO:0032259">
    <property type="term" value="P:methylation"/>
    <property type="evidence" value="ECO:0007669"/>
    <property type="project" value="UniProtKB-KW"/>
</dbReference>
<dbReference type="Pfam" id="PF14765">
    <property type="entry name" value="PS-DH"/>
    <property type="match status" value="1"/>
</dbReference>
<dbReference type="InterPro" id="IPR042104">
    <property type="entry name" value="PKS_dehydratase_sf"/>
</dbReference>
<protein>
    <recommendedName>
        <fullName evidence="14">Polyketide synthase</fullName>
    </recommendedName>
</protein>
<dbReference type="SUPFAM" id="SSF52151">
    <property type="entry name" value="FabD/lysophospholipase-like"/>
    <property type="match status" value="2"/>
</dbReference>
<evidence type="ECO:0000256" key="6">
    <source>
        <dbReference type="ARBA" id="ARBA00023268"/>
    </source>
</evidence>
<keyword evidence="3" id="KW-0597">Phosphoprotein</keyword>
<dbReference type="InterPro" id="IPR006162">
    <property type="entry name" value="Ppantetheine_attach_site"/>
</dbReference>
<dbReference type="GO" id="GO:0004312">
    <property type="term" value="F:fatty acid synthase activity"/>
    <property type="evidence" value="ECO:0007669"/>
    <property type="project" value="TreeGrafter"/>
</dbReference>
<feature type="region of interest" description="Disordered" evidence="8">
    <location>
        <begin position="1714"/>
        <end position="1768"/>
    </location>
</feature>
<comment type="caution">
    <text evidence="12">The sequence shown here is derived from an EMBL/GenBank/DDBJ whole genome shotgun (WGS) entry which is preliminary data.</text>
</comment>
<dbReference type="PANTHER" id="PTHR43775:SF21">
    <property type="entry name" value="NON-REDUCING POLYKETIDE SYNTHASE AUSA-RELATED"/>
    <property type="match status" value="1"/>
</dbReference>
<dbReference type="GO" id="GO:0006633">
    <property type="term" value="P:fatty acid biosynthetic process"/>
    <property type="evidence" value="ECO:0007669"/>
    <property type="project" value="InterPro"/>
</dbReference>
<feature type="compositionally biased region" description="Polar residues" evidence="8">
    <location>
        <begin position="1742"/>
        <end position="1768"/>
    </location>
</feature>
<dbReference type="InterPro" id="IPR049900">
    <property type="entry name" value="PKS_mFAS_DH"/>
</dbReference>
<dbReference type="InterPro" id="IPR029058">
    <property type="entry name" value="AB_hydrolase_fold"/>
</dbReference>
<evidence type="ECO:0000313" key="13">
    <source>
        <dbReference type="Proteomes" id="UP001152607"/>
    </source>
</evidence>
<dbReference type="Gene3D" id="3.40.50.1820">
    <property type="entry name" value="alpha/beta hydrolase"/>
    <property type="match status" value="1"/>
</dbReference>
<evidence type="ECO:0000256" key="3">
    <source>
        <dbReference type="ARBA" id="ARBA00022553"/>
    </source>
</evidence>
<dbReference type="Proteomes" id="UP001152607">
    <property type="component" value="Unassembled WGS sequence"/>
</dbReference>